<dbReference type="KEGG" id="cmiu:B1H56_10375"/>
<evidence type="ECO:0000313" key="3">
    <source>
        <dbReference type="EMBL" id="KXK65651.1"/>
    </source>
</evidence>
<comment type="caution">
    <text evidence="3">The sequence shown here is derived from an EMBL/GenBank/DDBJ whole genome shotgun (WGS) entry which is preliminary data.</text>
</comment>
<dbReference type="Proteomes" id="UP000070366">
    <property type="component" value="Unassembled WGS sequence"/>
</dbReference>
<organism evidence="3 4">
    <name type="scientific">Christensenella minuta</name>
    <dbReference type="NCBI Taxonomy" id="626937"/>
    <lineage>
        <taxon>Bacteria</taxon>
        <taxon>Bacillati</taxon>
        <taxon>Bacillota</taxon>
        <taxon>Clostridia</taxon>
        <taxon>Christensenellales</taxon>
        <taxon>Christensenellaceae</taxon>
        <taxon>Christensenella</taxon>
    </lineage>
</organism>
<evidence type="ECO:0000256" key="2">
    <source>
        <dbReference type="SAM" id="Phobius"/>
    </source>
</evidence>
<gene>
    <name evidence="3" type="ORF">HMPREF3293_01485</name>
</gene>
<evidence type="ECO:0000256" key="1">
    <source>
        <dbReference type="SAM" id="Coils"/>
    </source>
</evidence>
<dbReference type="AlphaFoldDB" id="A0A136Q4Q5"/>
<keyword evidence="2" id="KW-0812">Transmembrane</keyword>
<dbReference type="RefSeq" id="WP_066519385.1">
    <property type="nucleotide sequence ID" value="NZ_CABMOF010000002.1"/>
</dbReference>
<protein>
    <submittedName>
        <fullName evidence="3">Uncharacterized protein</fullName>
    </submittedName>
</protein>
<dbReference type="STRING" id="626937.HMPREF3293_01485"/>
<feature type="coiled-coil region" evidence="1">
    <location>
        <begin position="56"/>
        <end position="83"/>
    </location>
</feature>
<proteinExistence type="predicted"/>
<keyword evidence="2" id="KW-1133">Transmembrane helix</keyword>
<accession>A0A136Q4Q5</accession>
<keyword evidence="1" id="KW-0175">Coiled coil</keyword>
<feature type="transmembrane region" description="Helical" evidence="2">
    <location>
        <begin position="6"/>
        <end position="27"/>
    </location>
</feature>
<reference evidence="3 4" key="1">
    <citation type="submission" date="2016-02" db="EMBL/GenBank/DDBJ databases">
        <authorList>
            <person name="Wen L."/>
            <person name="He K."/>
            <person name="Yang H."/>
        </authorList>
    </citation>
    <scope>NUCLEOTIDE SEQUENCE [LARGE SCALE GENOMIC DNA]</scope>
    <source>
        <strain evidence="3 4">DSM 22607</strain>
    </source>
</reference>
<keyword evidence="2" id="KW-0472">Membrane</keyword>
<sequence>MNPHEILTVVISAIGVTAAVVTGFIGYQNGLKKRSTEGGEERGVLMTDIGYIKAGIDDLKKQMVDLMQAQNELNLRVTMLEKEQKTMWKRIDESQKCIENLKEERK</sequence>
<evidence type="ECO:0000313" key="4">
    <source>
        <dbReference type="Proteomes" id="UP000070366"/>
    </source>
</evidence>
<name>A0A136Q4Q5_9FIRM</name>
<dbReference type="EMBL" id="LSZW01000059">
    <property type="protein sequence ID" value="KXK65651.1"/>
    <property type="molecule type" value="Genomic_DNA"/>
</dbReference>
<keyword evidence="4" id="KW-1185">Reference proteome</keyword>
<dbReference type="OrthoDB" id="2087365at2"/>